<keyword evidence="2" id="KW-0479">Metal-binding</keyword>
<dbReference type="GO" id="GO:0016788">
    <property type="term" value="F:hydrolase activity, acting on ester bonds"/>
    <property type="evidence" value="ECO:0007669"/>
    <property type="project" value="InterPro"/>
</dbReference>
<protein>
    <submittedName>
        <fullName evidence="6">Peptidase M14</fullName>
    </submittedName>
</protein>
<dbReference type="PANTHER" id="PTHR15162">
    <property type="entry name" value="ASPARTOACYLASE"/>
    <property type="match status" value="1"/>
</dbReference>
<sequence>MACGQMDKRLPVRVARPTRFLERLPPPPTALPRWKIGITPPDLSPWIRGNCGIPGVMHYEGRSPGPHTVCVSLIHGNEFAGAIVLDRLLRERIRPRSGRLSFIFANPEAMHQFNPDDPTRARCVDEDMNRVWSPAMLESERTSHELDRARALLPVILTADRLLDLHSMLWPGEPLLLSGMSGPGRKMARQIKGVPLSVADNGHRNGCRLIDHPRFNGGPHPAAACLLEAGQHWHGDTVTRAMQAVLSLIGPCCRLPVKATGGTLPRRHMVVTDVVTARTGMFRFVTPFPSGMVLPTGGTLVAHDGSDEIRTPYDRCMLVMPNLRPARGHTAVRFARAVPAESDSPATGQ</sequence>
<reference evidence="6 7" key="1">
    <citation type="submission" date="2018-08" db="EMBL/GenBank/DDBJ databases">
        <title>Komagataeibacter sp. AV 382.</title>
        <authorList>
            <person name="Skraban J."/>
            <person name="Trcek J."/>
        </authorList>
    </citation>
    <scope>NUCLEOTIDE SEQUENCE [LARGE SCALE GENOMIC DNA]</scope>
    <source>
        <strain evidence="6 7">AV 382</strain>
    </source>
</reference>
<keyword evidence="4" id="KW-0862">Zinc</keyword>
<dbReference type="EMBL" id="QUWV01000041">
    <property type="protein sequence ID" value="RFD20542.1"/>
    <property type="molecule type" value="Genomic_DNA"/>
</dbReference>
<evidence type="ECO:0000256" key="1">
    <source>
        <dbReference type="ARBA" id="ARBA00001947"/>
    </source>
</evidence>
<dbReference type="Proteomes" id="UP000262371">
    <property type="component" value="Unassembled WGS sequence"/>
</dbReference>
<dbReference type="InterPro" id="IPR055438">
    <property type="entry name" value="AstE_AspA_cat"/>
</dbReference>
<dbReference type="InterPro" id="IPR050178">
    <property type="entry name" value="AspA/AstE_fam"/>
</dbReference>
<comment type="cofactor">
    <cofactor evidence="1">
        <name>Zn(2+)</name>
        <dbReference type="ChEBI" id="CHEBI:29105"/>
    </cofactor>
</comment>
<dbReference type="AlphaFoldDB" id="A0A371Z240"/>
<proteinExistence type="predicted"/>
<evidence type="ECO:0000313" key="7">
    <source>
        <dbReference type="Proteomes" id="UP000262371"/>
    </source>
</evidence>
<accession>A0A371Z240</accession>
<evidence type="ECO:0000256" key="3">
    <source>
        <dbReference type="ARBA" id="ARBA00022801"/>
    </source>
</evidence>
<dbReference type="PANTHER" id="PTHR15162:SF7">
    <property type="entry name" value="SUCCINYLGLUTAMATE DESUCCINYLASE"/>
    <property type="match status" value="1"/>
</dbReference>
<evidence type="ECO:0000313" key="6">
    <source>
        <dbReference type="EMBL" id="RFD20542.1"/>
    </source>
</evidence>
<gene>
    <name evidence="6" type="ORF">DY926_05495</name>
</gene>
<evidence type="ECO:0000256" key="2">
    <source>
        <dbReference type="ARBA" id="ARBA00022723"/>
    </source>
</evidence>
<evidence type="ECO:0000259" key="5">
    <source>
        <dbReference type="Pfam" id="PF24827"/>
    </source>
</evidence>
<comment type="caution">
    <text evidence="6">The sequence shown here is derived from an EMBL/GenBank/DDBJ whole genome shotgun (WGS) entry which is preliminary data.</text>
</comment>
<dbReference type="Gene3D" id="3.40.630.10">
    <property type="entry name" value="Zn peptidases"/>
    <property type="match status" value="1"/>
</dbReference>
<dbReference type="GO" id="GO:0046872">
    <property type="term" value="F:metal ion binding"/>
    <property type="evidence" value="ECO:0007669"/>
    <property type="project" value="UniProtKB-KW"/>
</dbReference>
<feature type="domain" description="Succinylglutamate desuccinylase/Aspartoacylase catalytic" evidence="5">
    <location>
        <begin position="65"/>
        <end position="167"/>
    </location>
</feature>
<organism evidence="6 7">
    <name type="scientific">Komagataeibacter melaceti</name>
    <dbReference type="NCBI Taxonomy" id="2766577"/>
    <lineage>
        <taxon>Bacteria</taxon>
        <taxon>Pseudomonadati</taxon>
        <taxon>Pseudomonadota</taxon>
        <taxon>Alphaproteobacteria</taxon>
        <taxon>Acetobacterales</taxon>
        <taxon>Acetobacteraceae</taxon>
        <taxon>Komagataeibacter</taxon>
    </lineage>
</organism>
<dbReference type="OrthoDB" id="7813621at2"/>
<keyword evidence="7" id="KW-1185">Reference proteome</keyword>
<name>A0A371Z240_9PROT</name>
<evidence type="ECO:0000256" key="4">
    <source>
        <dbReference type="ARBA" id="ARBA00022833"/>
    </source>
</evidence>
<dbReference type="SUPFAM" id="SSF53187">
    <property type="entry name" value="Zn-dependent exopeptidases"/>
    <property type="match status" value="1"/>
</dbReference>
<keyword evidence="3" id="KW-0378">Hydrolase</keyword>
<dbReference type="GO" id="GO:0005829">
    <property type="term" value="C:cytosol"/>
    <property type="evidence" value="ECO:0007669"/>
    <property type="project" value="TreeGrafter"/>
</dbReference>
<dbReference type="Pfam" id="PF24827">
    <property type="entry name" value="AstE_AspA_cat"/>
    <property type="match status" value="1"/>
</dbReference>